<organism evidence="2">
    <name type="scientific">Ixodes ricinus</name>
    <name type="common">Common tick</name>
    <name type="synonym">Acarus ricinus</name>
    <dbReference type="NCBI Taxonomy" id="34613"/>
    <lineage>
        <taxon>Eukaryota</taxon>
        <taxon>Metazoa</taxon>
        <taxon>Ecdysozoa</taxon>
        <taxon>Arthropoda</taxon>
        <taxon>Chelicerata</taxon>
        <taxon>Arachnida</taxon>
        <taxon>Acari</taxon>
        <taxon>Parasitiformes</taxon>
        <taxon>Ixodida</taxon>
        <taxon>Ixodoidea</taxon>
        <taxon>Ixodidae</taxon>
        <taxon>Ixodinae</taxon>
        <taxon>Ixodes</taxon>
    </lineage>
</organism>
<evidence type="ECO:0000313" key="2">
    <source>
        <dbReference type="EMBL" id="MXU85027.1"/>
    </source>
</evidence>
<dbReference type="AlphaFoldDB" id="A0A6B0U756"/>
<accession>A0A6B0U756</accession>
<name>A0A6B0U756_IXORI</name>
<sequence length="84" mass="9593">MFTHPLGRHHSAPTTIEGVLVSFFSPFFLHMCRAITITVGVFQNSKTYPRPALLHYLCCHMIRIPLAGVIRIHPLQGIFFYVLL</sequence>
<keyword evidence="1" id="KW-0812">Transmembrane</keyword>
<feature type="transmembrane region" description="Helical" evidence="1">
    <location>
        <begin position="20"/>
        <end position="42"/>
    </location>
</feature>
<proteinExistence type="predicted"/>
<dbReference type="EMBL" id="GIFC01002944">
    <property type="protein sequence ID" value="MXU85027.1"/>
    <property type="molecule type" value="Transcribed_RNA"/>
</dbReference>
<reference evidence="2" key="1">
    <citation type="submission" date="2019-12" db="EMBL/GenBank/DDBJ databases">
        <title>An insight into the sialome of adult female Ixodes ricinus ticks feeding for 6 days.</title>
        <authorList>
            <person name="Perner J."/>
            <person name="Ribeiro J.M.C."/>
        </authorList>
    </citation>
    <scope>NUCLEOTIDE SEQUENCE</scope>
    <source>
        <strain evidence="2">Semi-engorged</strain>
        <tissue evidence="2">Salivary glands</tissue>
    </source>
</reference>
<protein>
    <submittedName>
        <fullName evidence="2">Uncharacterized protein</fullName>
    </submittedName>
</protein>
<keyword evidence="1" id="KW-1133">Transmembrane helix</keyword>
<evidence type="ECO:0000256" key="1">
    <source>
        <dbReference type="SAM" id="Phobius"/>
    </source>
</evidence>
<keyword evidence="1" id="KW-0472">Membrane</keyword>